<evidence type="ECO:0000259" key="5">
    <source>
        <dbReference type="PROSITE" id="PS50222"/>
    </source>
</evidence>
<dbReference type="PROSITE" id="PS50031">
    <property type="entry name" value="EH"/>
    <property type="match status" value="3"/>
</dbReference>
<name>K0KJI3_WICCF</name>
<dbReference type="FunCoup" id="K0KJI3">
    <property type="interactions" value="362"/>
</dbReference>
<feature type="compositionally biased region" description="Polar residues" evidence="2">
    <location>
        <begin position="374"/>
        <end position="411"/>
    </location>
</feature>
<feature type="domain" description="EF-hand" evidence="5">
    <location>
        <begin position="284"/>
        <end position="319"/>
    </location>
</feature>
<dbReference type="GO" id="GO:0016197">
    <property type="term" value="P:endosomal transport"/>
    <property type="evidence" value="ECO:0007669"/>
    <property type="project" value="TreeGrafter"/>
</dbReference>
<feature type="region of interest" description="Disordered" evidence="2">
    <location>
        <begin position="947"/>
        <end position="975"/>
    </location>
</feature>
<feature type="region of interest" description="Disordered" evidence="2">
    <location>
        <begin position="841"/>
        <end position="871"/>
    </location>
</feature>
<dbReference type="InParanoid" id="K0KJI3"/>
<dbReference type="Pfam" id="PF12763">
    <property type="entry name" value="EH"/>
    <property type="match status" value="3"/>
</dbReference>
<evidence type="ECO:0000256" key="1">
    <source>
        <dbReference type="SAM" id="Coils"/>
    </source>
</evidence>
<feature type="compositionally biased region" description="Polar residues" evidence="2">
    <location>
        <begin position="1322"/>
        <end position="1336"/>
    </location>
</feature>
<feature type="region of interest" description="Disordered" evidence="2">
    <location>
        <begin position="1315"/>
        <end position="1496"/>
    </location>
</feature>
<feature type="compositionally biased region" description="Low complexity" evidence="2">
    <location>
        <begin position="582"/>
        <end position="592"/>
    </location>
</feature>
<dbReference type="SMART" id="SM00054">
    <property type="entry name" value="EFh"/>
    <property type="match status" value="4"/>
</dbReference>
<dbReference type="SUPFAM" id="SSF46934">
    <property type="entry name" value="UBA-like"/>
    <property type="match status" value="1"/>
</dbReference>
<feature type="region of interest" description="Disordered" evidence="2">
    <location>
        <begin position="565"/>
        <end position="622"/>
    </location>
</feature>
<dbReference type="SUPFAM" id="SSF47473">
    <property type="entry name" value="EF-hand"/>
    <property type="match status" value="3"/>
</dbReference>
<feature type="region of interest" description="Disordered" evidence="2">
    <location>
        <begin position="374"/>
        <end position="545"/>
    </location>
</feature>
<dbReference type="GO" id="GO:0005886">
    <property type="term" value="C:plasma membrane"/>
    <property type="evidence" value="ECO:0007669"/>
    <property type="project" value="TreeGrafter"/>
</dbReference>
<keyword evidence="1" id="KW-0175">Coiled coil</keyword>
<dbReference type="Gene3D" id="1.10.287.1490">
    <property type="match status" value="1"/>
</dbReference>
<comment type="caution">
    <text evidence="6">The sequence shown here is derived from an EMBL/GenBank/DDBJ whole genome shotgun (WGS) entry which is preliminary data.</text>
</comment>
<dbReference type="GO" id="GO:0006897">
    <property type="term" value="P:endocytosis"/>
    <property type="evidence" value="ECO:0007669"/>
    <property type="project" value="TreeGrafter"/>
</dbReference>
<feature type="domain" description="EH" evidence="4">
    <location>
        <begin position="285"/>
        <end position="374"/>
    </location>
</feature>
<sequence length="1535" mass="163632">MSNPVHSLRQPLSENETQFYGQIFKSLDPESLGIVTGDGARSTFEKSGLPPAVLGEIWQLADPTNLGFLSEQAFAVALRLIGHVQNGAKPDKSLIDYSGPIARIQGIPGPTTAPTLAHTSTGSISSPQSQPIAPQYTSLPPLTNHDISKFGQLFHKSAPSGIISGEEARNIFLKARLPTTVLSEIWALSDKNNRGKLDRDEFIVAMFLIQGTINNTIRTLPPKIPQNIWDQLKGFQSPITTGGSFGSATGPYVGAGAQPQRPPSVSRVPSSFTNASNDWVIAPQKRQQFDALFEGLDKDSKGVLGPNEVAPFLMTSKLPQDVLANIWDLSDIHNTGEFTKTEFAIAMFLVQKKVAGVELPNVIPDSLLDTQAGGINTNVTGSQPYQQQAPTTTGYGSTQSVPLSSSDTGYNAKSAAIPQIPSRDTKPKSSLTDLVDLNDAFTTPSPSLPEAKLPEKEQNRTASSSTVQYTPSGSGSNAPKPFVPSSSFGQDLFEKQKTEAPKEGTRDFSSSSSSAPSQPQNVSAPAPQVKSSEFESPSESRFPSGATAAVGGIAAAAGATIGAAVGAVSGSSSKPQADRTPSFQSSQSFSQQPTGSYNNNNTRGLQYQQQPGNNDLLADSNPEISGQLSQATSDMANLSNQIGSLANQTSQLHDKRGRAEQELAKITNLKKDIEAKLTKLRAAYDQEVQQTEHVQTLLKSSKEETEQLRKEASVAEAQYNSVQTQLQGLQSELEESQKENASLKERLGTLNAEHIEAQKQLEKVQSDVRQSKGLTAINSKQLSTTELSSKGLKEEITALLASVKEIDTHHETFSNKQRELENLKAQHESNEKDLAQRKQLHEQNESEFRAKDEELQSRLQEQQEREHQISQHENHIQQLFANLQERKRQLDEAEHQLQQQQVEYAQRVQSFSSRQLEDASTGYAQSTATATGAATATSGVFGGDDYNTSSSRDLNTSGSKESVPAEQSTTSSSSKGLIGAAVGAVAGAIGGTAVAATNTTTSEKDNAEFDSPIAATTEQTTSVNSDDYQYEPTRDVNQFNLPIDRPESTTSSIQNNAPQSVRGDDIEENPTIDSVVESPALASDVLAKDYNIGERRSDATEIGVEGLEPTGSPDAGSFEVVENVKSESDLTLRGGAGNVQRKSADDVESSIPGGWNVPVETPTNETPFGDNDKSLEASQTAAEAKIPEPRPSVANPSLASIDPTTQSGNEAAIAAATTAAASSAGGSSDVGAQSFTQSADSVQSNDPIRSSSAADEEFPPIKELDINESESDDEEFHETSENLPEQGQKAKNKGGAGAVLGAGVGAATGIAAATISGFPGFSSGQQNQEPTLSQGDKNFDFESPFGSSESQSKPKDDLFQDDFEGLEAAKEGDFDEDEFNNTNDFNEELEGSNFYGAESFSNQPQGGSDQQNNGEWEQIFAGFGNAPQQGTGSQQQSAQPNEGFSDSVHPYAKNAYGAQANTSQPLEKMAQPEPRHPGQAGSSSSPAKGRIATTPKSLAVQELTGMGFSKDEALNALTKEKWNLEAATNFLLDNA</sequence>
<feature type="compositionally biased region" description="Polar residues" evidence="2">
    <location>
        <begin position="1014"/>
        <end position="1027"/>
    </location>
</feature>
<feature type="compositionally biased region" description="Low complexity" evidence="2">
    <location>
        <begin position="534"/>
        <end position="545"/>
    </location>
</feature>
<gene>
    <name evidence="6" type="ORF">BN7_1811</name>
</gene>
<feature type="compositionally biased region" description="Polar residues" evidence="2">
    <location>
        <begin position="1399"/>
        <end position="1415"/>
    </location>
</feature>
<feature type="compositionally biased region" description="Polar residues" evidence="2">
    <location>
        <begin position="1230"/>
        <end position="1253"/>
    </location>
</feature>
<feature type="compositionally biased region" description="Low complexity" evidence="2">
    <location>
        <begin position="509"/>
        <end position="528"/>
    </location>
</feature>
<feature type="compositionally biased region" description="Low complexity" evidence="2">
    <location>
        <begin position="1211"/>
        <end position="1227"/>
    </location>
</feature>
<dbReference type="SMART" id="SM00165">
    <property type="entry name" value="UBA"/>
    <property type="match status" value="1"/>
</dbReference>
<evidence type="ECO:0000259" key="3">
    <source>
        <dbReference type="PROSITE" id="PS50030"/>
    </source>
</evidence>
<evidence type="ECO:0000256" key="2">
    <source>
        <dbReference type="SAM" id="MobiDB-lite"/>
    </source>
</evidence>
<feature type="compositionally biased region" description="Polar residues" evidence="2">
    <location>
        <begin position="460"/>
        <end position="477"/>
    </location>
</feature>
<dbReference type="Pfam" id="PF00627">
    <property type="entry name" value="UBA"/>
    <property type="match status" value="1"/>
</dbReference>
<feature type="coiled-coil region" evidence="1">
    <location>
        <begin position="628"/>
        <end position="767"/>
    </location>
</feature>
<feature type="compositionally biased region" description="Low complexity" evidence="2">
    <location>
        <begin position="1426"/>
        <end position="1440"/>
    </location>
</feature>
<feature type="domain" description="EF-hand" evidence="5">
    <location>
        <begin position="177"/>
        <end position="212"/>
    </location>
</feature>
<dbReference type="GO" id="GO:0005737">
    <property type="term" value="C:cytoplasm"/>
    <property type="evidence" value="ECO:0007669"/>
    <property type="project" value="TreeGrafter"/>
</dbReference>
<dbReference type="InterPro" id="IPR002048">
    <property type="entry name" value="EF_hand_dom"/>
</dbReference>
<evidence type="ECO:0000259" key="4">
    <source>
        <dbReference type="PROSITE" id="PS50031"/>
    </source>
</evidence>
<feature type="compositionally biased region" description="Acidic residues" evidence="2">
    <location>
        <begin position="1373"/>
        <end position="1390"/>
    </location>
</feature>
<feature type="compositionally biased region" description="Acidic residues" evidence="2">
    <location>
        <begin position="1266"/>
        <end position="1276"/>
    </location>
</feature>
<feature type="region of interest" description="Disordered" evidence="2">
    <location>
        <begin position="1042"/>
        <end position="1066"/>
    </location>
</feature>
<feature type="compositionally biased region" description="Polar residues" evidence="2">
    <location>
        <begin position="593"/>
        <end position="613"/>
    </location>
</feature>
<feature type="region of interest" description="Disordered" evidence="2">
    <location>
        <begin position="1126"/>
        <end position="1300"/>
    </location>
</feature>
<dbReference type="SMART" id="SM00027">
    <property type="entry name" value="EH"/>
    <property type="match status" value="3"/>
</dbReference>
<feature type="region of interest" description="Disordered" evidence="2">
    <location>
        <begin position="1001"/>
        <end position="1030"/>
    </location>
</feature>
<dbReference type="HOGENOM" id="CLU_002993_0_0_1"/>
<reference evidence="6 7" key="1">
    <citation type="journal article" date="2012" name="Eukaryot. Cell">
        <title>Draft genome sequence of Wickerhamomyces ciferrii NRRL Y-1031 F-60-10.</title>
        <authorList>
            <person name="Schneider J."/>
            <person name="Andrea H."/>
            <person name="Blom J."/>
            <person name="Jaenicke S."/>
            <person name="Ruckert C."/>
            <person name="Schorsch C."/>
            <person name="Szczepanowski R."/>
            <person name="Farwick M."/>
            <person name="Goesmann A."/>
            <person name="Puhler A."/>
            <person name="Schaffer S."/>
            <person name="Tauch A."/>
            <person name="Kohler T."/>
            <person name="Brinkrolf K."/>
        </authorList>
    </citation>
    <scope>NUCLEOTIDE SEQUENCE [LARGE SCALE GENOMIC DNA]</scope>
    <source>
        <strain evidence="7">ATCC 14091 / BCRC 22168 / CBS 111 / JCM 3599 / NBRC 0793 / NRRL Y-1031 F-60-10</strain>
    </source>
</reference>
<dbReference type="PROSITE" id="PS50222">
    <property type="entry name" value="EF_HAND_2"/>
    <property type="match status" value="2"/>
</dbReference>
<dbReference type="eggNOG" id="KOG0998">
    <property type="taxonomic scope" value="Eukaryota"/>
</dbReference>
<dbReference type="PANTHER" id="PTHR11216:SF170">
    <property type="entry name" value="DYNAMIN ASSOCIATED PROTEIN 160, ISOFORM D"/>
    <property type="match status" value="1"/>
</dbReference>
<organism evidence="6 7">
    <name type="scientific">Wickerhamomyces ciferrii (strain ATCC 14091 / BCRC 22168 / CBS 111 / JCM 3599 / NBRC 0793 / NRRL Y-1031 F-60-10)</name>
    <name type="common">Yeast</name>
    <name type="synonym">Pichia ciferrii</name>
    <dbReference type="NCBI Taxonomy" id="1206466"/>
    <lineage>
        <taxon>Eukaryota</taxon>
        <taxon>Fungi</taxon>
        <taxon>Dikarya</taxon>
        <taxon>Ascomycota</taxon>
        <taxon>Saccharomycotina</taxon>
        <taxon>Saccharomycetes</taxon>
        <taxon>Phaffomycetales</taxon>
        <taxon>Wickerhamomycetaceae</taxon>
        <taxon>Wickerhamomyces</taxon>
    </lineage>
</organism>
<dbReference type="STRING" id="1206466.K0KJI3"/>
<evidence type="ECO:0000313" key="6">
    <source>
        <dbReference type="EMBL" id="CCH42267.1"/>
    </source>
</evidence>
<evidence type="ECO:0000313" key="7">
    <source>
        <dbReference type="Proteomes" id="UP000009328"/>
    </source>
</evidence>
<dbReference type="Gene3D" id="1.10.238.10">
    <property type="entry name" value="EF-hand"/>
    <property type="match status" value="3"/>
</dbReference>
<dbReference type="CDD" id="cd00052">
    <property type="entry name" value="EH"/>
    <property type="match status" value="3"/>
</dbReference>
<feature type="compositionally biased region" description="Polar residues" evidence="2">
    <location>
        <begin position="1048"/>
        <end position="1059"/>
    </location>
</feature>
<feature type="compositionally biased region" description="Basic and acidic residues" evidence="2">
    <location>
        <begin position="492"/>
        <end position="506"/>
    </location>
</feature>
<accession>K0KJI3</accession>
<feature type="compositionally biased region" description="Polar residues" evidence="2">
    <location>
        <begin position="1194"/>
        <end position="1209"/>
    </location>
</feature>
<dbReference type="EMBL" id="CAIF01000040">
    <property type="protein sequence ID" value="CCH42267.1"/>
    <property type="molecule type" value="Genomic_DNA"/>
</dbReference>
<feature type="domain" description="EH" evidence="4">
    <location>
        <begin position="146"/>
        <end position="225"/>
    </location>
</feature>
<feature type="domain" description="EH" evidence="4">
    <location>
        <begin position="16"/>
        <end position="105"/>
    </location>
</feature>
<dbReference type="PROSITE" id="PS50030">
    <property type="entry name" value="UBA"/>
    <property type="match status" value="1"/>
</dbReference>
<dbReference type="InterPro" id="IPR000261">
    <property type="entry name" value="EH_dom"/>
</dbReference>
<protein>
    <submittedName>
        <fullName evidence="6">Uncharacterized protein</fullName>
    </submittedName>
</protein>
<dbReference type="GO" id="GO:0005509">
    <property type="term" value="F:calcium ion binding"/>
    <property type="evidence" value="ECO:0007669"/>
    <property type="project" value="InterPro"/>
</dbReference>
<proteinExistence type="predicted"/>
<keyword evidence="7" id="KW-1185">Reference proteome</keyword>
<dbReference type="InterPro" id="IPR011992">
    <property type="entry name" value="EF-hand-dom_pair"/>
</dbReference>
<dbReference type="InterPro" id="IPR015940">
    <property type="entry name" value="UBA"/>
</dbReference>
<dbReference type="Gene3D" id="1.10.8.10">
    <property type="entry name" value="DNA helicase RuvA subunit, C-terminal domain"/>
    <property type="match status" value="1"/>
</dbReference>
<feature type="domain" description="UBA" evidence="3">
    <location>
        <begin position="1492"/>
        <end position="1534"/>
    </location>
</feature>
<dbReference type="Proteomes" id="UP000009328">
    <property type="component" value="Unassembled WGS sequence"/>
</dbReference>
<dbReference type="InterPro" id="IPR009060">
    <property type="entry name" value="UBA-like_sf"/>
</dbReference>
<dbReference type="PANTHER" id="PTHR11216">
    <property type="entry name" value="EH DOMAIN"/>
    <property type="match status" value="1"/>
</dbReference>